<dbReference type="EMBL" id="MLKD01000017">
    <property type="protein sequence ID" value="OQE18681.1"/>
    <property type="molecule type" value="Genomic_DNA"/>
</dbReference>
<sequence>MKPSTVINFIATFGLLGLASAAKLSQAEAEAQCGDLGVMDTSNLPANVDPNDVRTCKEHPEGQAGKTVNQERSGDFEVRTLESRSCWNKNNLGCSAHGYCYKSSGQPGSGEWCWTAKNNGFGSWIGCNTVDDCSEGDGCGAGGCKACGCSC</sequence>
<protein>
    <submittedName>
        <fullName evidence="2">Uncharacterized protein</fullName>
    </submittedName>
</protein>
<keyword evidence="3" id="KW-1185">Reference proteome</keyword>
<organism evidence="2 3">
    <name type="scientific">Penicillium steckii</name>
    <dbReference type="NCBI Taxonomy" id="303698"/>
    <lineage>
        <taxon>Eukaryota</taxon>
        <taxon>Fungi</taxon>
        <taxon>Dikarya</taxon>
        <taxon>Ascomycota</taxon>
        <taxon>Pezizomycotina</taxon>
        <taxon>Eurotiomycetes</taxon>
        <taxon>Eurotiomycetidae</taxon>
        <taxon>Eurotiales</taxon>
        <taxon>Aspergillaceae</taxon>
        <taxon>Penicillium</taxon>
    </lineage>
</organism>
<feature type="signal peptide" evidence="1">
    <location>
        <begin position="1"/>
        <end position="21"/>
    </location>
</feature>
<evidence type="ECO:0000256" key="1">
    <source>
        <dbReference type="SAM" id="SignalP"/>
    </source>
</evidence>
<gene>
    <name evidence="2" type="ORF">PENSTE_c017G07071</name>
</gene>
<evidence type="ECO:0000313" key="2">
    <source>
        <dbReference type="EMBL" id="OQE18681.1"/>
    </source>
</evidence>
<evidence type="ECO:0000313" key="3">
    <source>
        <dbReference type="Proteomes" id="UP000191285"/>
    </source>
</evidence>
<feature type="chain" id="PRO_5013252204" evidence="1">
    <location>
        <begin position="22"/>
        <end position="151"/>
    </location>
</feature>
<proteinExistence type="predicted"/>
<dbReference type="AlphaFoldDB" id="A0A1V6SXM8"/>
<name>A0A1V6SXM8_9EURO</name>
<keyword evidence="1" id="KW-0732">Signal</keyword>
<reference evidence="3" key="1">
    <citation type="journal article" date="2017" name="Nat. Microbiol.">
        <title>Global analysis of biosynthetic gene clusters reveals vast potential of secondary metabolite production in Penicillium species.</title>
        <authorList>
            <person name="Nielsen J.C."/>
            <person name="Grijseels S."/>
            <person name="Prigent S."/>
            <person name="Ji B."/>
            <person name="Dainat J."/>
            <person name="Nielsen K.F."/>
            <person name="Frisvad J.C."/>
            <person name="Workman M."/>
            <person name="Nielsen J."/>
        </authorList>
    </citation>
    <scope>NUCLEOTIDE SEQUENCE [LARGE SCALE GENOMIC DNA]</scope>
    <source>
        <strain evidence="3">IBT 24891</strain>
    </source>
</reference>
<comment type="caution">
    <text evidence="2">The sequence shown here is derived from an EMBL/GenBank/DDBJ whole genome shotgun (WGS) entry which is preliminary data.</text>
</comment>
<accession>A0A1V6SXM8</accession>
<dbReference type="Proteomes" id="UP000191285">
    <property type="component" value="Unassembled WGS sequence"/>
</dbReference>
<dbReference type="OrthoDB" id="4498054at2759"/>